<comment type="subcellular location">
    <subcellularLocation>
        <location evidence="1">Secreted</location>
    </subcellularLocation>
</comment>
<comment type="similarity">
    <text evidence="2">Belongs to the FARP (FMRFamide related peptide) family.</text>
</comment>
<keyword evidence="4" id="KW-0165">Cleavage on pair of basic residues</keyword>
<keyword evidence="3" id="KW-0964">Secreted</keyword>
<keyword evidence="7" id="KW-1185">Reference proteome</keyword>
<evidence type="ECO:0000256" key="2">
    <source>
        <dbReference type="ARBA" id="ARBA00006356"/>
    </source>
</evidence>
<organism evidence="7 8">
    <name type="scientific">Meloidogyne incognita</name>
    <name type="common">Southern root-knot nematode worm</name>
    <name type="synonym">Oxyuris incognita</name>
    <dbReference type="NCBI Taxonomy" id="6306"/>
    <lineage>
        <taxon>Eukaryota</taxon>
        <taxon>Metazoa</taxon>
        <taxon>Ecdysozoa</taxon>
        <taxon>Nematoda</taxon>
        <taxon>Chromadorea</taxon>
        <taxon>Rhabditida</taxon>
        <taxon>Tylenchina</taxon>
        <taxon>Tylenchomorpha</taxon>
        <taxon>Tylenchoidea</taxon>
        <taxon>Meloidogynidae</taxon>
        <taxon>Meloidogyninae</taxon>
        <taxon>Meloidogyne</taxon>
        <taxon>Meloidogyne incognita group</taxon>
    </lineage>
</organism>
<dbReference type="GO" id="GO:0005576">
    <property type="term" value="C:extracellular region"/>
    <property type="evidence" value="ECO:0007669"/>
    <property type="project" value="UniProtKB-SubCell"/>
</dbReference>
<dbReference type="InterPro" id="IPR002544">
    <property type="entry name" value="FMRFamid-related_peptide-like"/>
</dbReference>
<accession>A0A914KPL1</accession>
<dbReference type="Pfam" id="PF01581">
    <property type="entry name" value="FARP"/>
    <property type="match status" value="2"/>
</dbReference>
<evidence type="ECO:0000313" key="7">
    <source>
        <dbReference type="Proteomes" id="UP000887563"/>
    </source>
</evidence>
<dbReference type="GO" id="GO:0007218">
    <property type="term" value="P:neuropeptide signaling pathway"/>
    <property type="evidence" value="ECO:0007669"/>
    <property type="project" value="UniProtKB-KW"/>
</dbReference>
<reference evidence="8" key="1">
    <citation type="submission" date="2022-11" db="UniProtKB">
        <authorList>
            <consortium name="WormBaseParasite"/>
        </authorList>
    </citation>
    <scope>IDENTIFICATION</scope>
</reference>
<sequence>MRQLFNILFPFLPPHYIYCTQTLLTALALHSLLFIVAAALPPHKGIYDSTELTSSEMQSGKRMSPFISYQPWSYMKRAPTAPIIRFGKRSSWEELIERLNKENEENNFQQQQKRSPNSAPLIRFGRRLNNAPLIRFGRSWKGNEEKEFNE</sequence>
<dbReference type="AlphaFoldDB" id="A0A914KPL1"/>
<evidence type="ECO:0000256" key="6">
    <source>
        <dbReference type="ARBA" id="ARBA00023320"/>
    </source>
</evidence>
<name>A0A914KPL1_MELIC</name>
<evidence type="ECO:0000256" key="4">
    <source>
        <dbReference type="ARBA" id="ARBA00022685"/>
    </source>
</evidence>
<protein>
    <submittedName>
        <fullName evidence="8">Uncharacterized protein</fullName>
    </submittedName>
</protein>
<proteinExistence type="inferred from homology"/>
<dbReference type="WBParaSite" id="Minc3s00048g02615">
    <property type="protein sequence ID" value="Minc3s00048g02615"/>
    <property type="gene ID" value="Minc3s00048g02615"/>
</dbReference>
<keyword evidence="5" id="KW-0027">Amidation</keyword>
<dbReference type="Proteomes" id="UP000887563">
    <property type="component" value="Unplaced"/>
</dbReference>
<evidence type="ECO:0000256" key="1">
    <source>
        <dbReference type="ARBA" id="ARBA00004613"/>
    </source>
</evidence>
<keyword evidence="6" id="KW-0527">Neuropeptide</keyword>
<evidence type="ECO:0000256" key="5">
    <source>
        <dbReference type="ARBA" id="ARBA00022815"/>
    </source>
</evidence>
<evidence type="ECO:0000313" key="8">
    <source>
        <dbReference type="WBParaSite" id="Minc3s00048g02615"/>
    </source>
</evidence>
<evidence type="ECO:0000256" key="3">
    <source>
        <dbReference type="ARBA" id="ARBA00022525"/>
    </source>
</evidence>